<feature type="chain" id="PRO_5005535497" description="C-type lectin domain-containing protein" evidence="3">
    <location>
        <begin position="23"/>
        <end position="249"/>
    </location>
</feature>
<dbReference type="OrthoDB" id="441660at2759"/>
<feature type="coiled-coil region" evidence="2">
    <location>
        <begin position="190"/>
        <end position="231"/>
    </location>
</feature>
<sequence>MRLNIYLKAILVFFIIFQVKDCRTLGRMYESDSNNKYYIENEQKYKWVEALSTCLEMNMSLVTIDTASKSNEINRLVLKTFGKKVELWVGGLRNRYPSQHFTWIPTAKSFTNTYWEGKNPDNSGNAEYCVEIGWGNNMEWNDKSCDYELGFICEPNHHHLEKASWQKQLQQGAEKQQLLQAQVLEKDKREKILLQELESIKEALNQQKEKVKELMETNEKNLQQLNEMKNRKYHDIILHFHQDRYAANN</sequence>
<dbReference type="Gene3D" id="3.10.100.10">
    <property type="entry name" value="Mannose-Binding Protein A, subunit A"/>
    <property type="match status" value="1"/>
</dbReference>
<dbReference type="CDD" id="cd00037">
    <property type="entry name" value="CLECT"/>
    <property type="match status" value="1"/>
</dbReference>
<keyword evidence="6" id="KW-1185">Reference proteome</keyword>
<keyword evidence="3" id="KW-0732">Signal</keyword>
<reference evidence="5 6" key="1">
    <citation type="journal article" date="2015" name="Nat. Commun.">
        <title>Lucilia cuprina genome unlocks parasitic fly biology to underpin future interventions.</title>
        <authorList>
            <person name="Anstead C.A."/>
            <person name="Korhonen P.K."/>
            <person name="Young N.D."/>
            <person name="Hall R.S."/>
            <person name="Jex A.R."/>
            <person name="Murali S.C."/>
            <person name="Hughes D.S."/>
            <person name="Lee S.F."/>
            <person name="Perry T."/>
            <person name="Stroehlein A.J."/>
            <person name="Ansell B.R."/>
            <person name="Breugelmans B."/>
            <person name="Hofmann A."/>
            <person name="Qu J."/>
            <person name="Dugan S."/>
            <person name="Lee S.L."/>
            <person name="Chao H."/>
            <person name="Dinh H."/>
            <person name="Han Y."/>
            <person name="Doddapaneni H.V."/>
            <person name="Worley K.C."/>
            <person name="Muzny D.M."/>
            <person name="Ioannidis P."/>
            <person name="Waterhouse R.M."/>
            <person name="Zdobnov E.M."/>
            <person name="James P.J."/>
            <person name="Bagnall N.H."/>
            <person name="Kotze A.C."/>
            <person name="Gibbs R.A."/>
            <person name="Richards S."/>
            <person name="Batterham P."/>
            <person name="Gasser R.B."/>
        </authorList>
    </citation>
    <scope>NUCLEOTIDE SEQUENCE [LARGE SCALE GENOMIC DNA]</scope>
    <source>
        <strain evidence="5 6">LS</strain>
        <tissue evidence="5">Full body</tissue>
    </source>
</reference>
<name>A0A0L0C3Q1_LUCCU</name>
<accession>A0A0L0C3Q1</accession>
<dbReference type="SUPFAM" id="SSF56436">
    <property type="entry name" value="C-type lectin-like"/>
    <property type="match status" value="1"/>
</dbReference>
<proteinExistence type="predicted"/>
<dbReference type="InterPro" id="IPR050111">
    <property type="entry name" value="C-type_lectin/snaclec_domain"/>
</dbReference>
<dbReference type="InterPro" id="IPR001304">
    <property type="entry name" value="C-type_lectin-like"/>
</dbReference>
<comment type="caution">
    <text evidence="5">The sequence shown here is derived from an EMBL/GenBank/DDBJ whole genome shotgun (WGS) entry which is preliminary data.</text>
</comment>
<gene>
    <name evidence="5" type="ORF">FF38_03342</name>
</gene>
<dbReference type="EMBL" id="JRES01000951">
    <property type="protein sequence ID" value="KNC26867.1"/>
    <property type="molecule type" value="Genomic_DNA"/>
</dbReference>
<dbReference type="PROSITE" id="PS00615">
    <property type="entry name" value="C_TYPE_LECTIN_1"/>
    <property type="match status" value="1"/>
</dbReference>
<evidence type="ECO:0000256" key="2">
    <source>
        <dbReference type="SAM" id="Coils"/>
    </source>
</evidence>
<evidence type="ECO:0000259" key="4">
    <source>
        <dbReference type="PROSITE" id="PS50041"/>
    </source>
</evidence>
<dbReference type="PROSITE" id="PS50041">
    <property type="entry name" value="C_TYPE_LECTIN_2"/>
    <property type="match status" value="1"/>
</dbReference>
<dbReference type="Proteomes" id="UP000037069">
    <property type="component" value="Unassembled WGS sequence"/>
</dbReference>
<keyword evidence="2" id="KW-0175">Coiled coil</keyword>
<dbReference type="SMART" id="SM00034">
    <property type="entry name" value="CLECT"/>
    <property type="match status" value="1"/>
</dbReference>
<feature type="signal peptide" evidence="3">
    <location>
        <begin position="1"/>
        <end position="22"/>
    </location>
</feature>
<dbReference type="InterPro" id="IPR018378">
    <property type="entry name" value="C-type_lectin_CS"/>
</dbReference>
<evidence type="ECO:0000256" key="3">
    <source>
        <dbReference type="SAM" id="SignalP"/>
    </source>
</evidence>
<evidence type="ECO:0000256" key="1">
    <source>
        <dbReference type="ARBA" id="ARBA00023157"/>
    </source>
</evidence>
<dbReference type="InterPro" id="IPR016187">
    <property type="entry name" value="CTDL_fold"/>
</dbReference>
<feature type="domain" description="C-type lectin" evidence="4">
    <location>
        <begin position="32"/>
        <end position="154"/>
    </location>
</feature>
<dbReference type="Pfam" id="PF00059">
    <property type="entry name" value="Lectin_C"/>
    <property type="match status" value="1"/>
</dbReference>
<dbReference type="InterPro" id="IPR016186">
    <property type="entry name" value="C-type_lectin-like/link_sf"/>
</dbReference>
<dbReference type="PANTHER" id="PTHR22803">
    <property type="entry name" value="MANNOSE, PHOSPHOLIPASE, LECTIN RECEPTOR RELATED"/>
    <property type="match status" value="1"/>
</dbReference>
<protein>
    <recommendedName>
        <fullName evidence="4">C-type lectin domain-containing protein</fullName>
    </recommendedName>
</protein>
<evidence type="ECO:0000313" key="6">
    <source>
        <dbReference type="Proteomes" id="UP000037069"/>
    </source>
</evidence>
<organism evidence="5 6">
    <name type="scientific">Lucilia cuprina</name>
    <name type="common">Green bottle fly</name>
    <name type="synonym">Australian sheep blowfly</name>
    <dbReference type="NCBI Taxonomy" id="7375"/>
    <lineage>
        <taxon>Eukaryota</taxon>
        <taxon>Metazoa</taxon>
        <taxon>Ecdysozoa</taxon>
        <taxon>Arthropoda</taxon>
        <taxon>Hexapoda</taxon>
        <taxon>Insecta</taxon>
        <taxon>Pterygota</taxon>
        <taxon>Neoptera</taxon>
        <taxon>Endopterygota</taxon>
        <taxon>Diptera</taxon>
        <taxon>Brachycera</taxon>
        <taxon>Muscomorpha</taxon>
        <taxon>Oestroidea</taxon>
        <taxon>Calliphoridae</taxon>
        <taxon>Luciliinae</taxon>
        <taxon>Lucilia</taxon>
    </lineage>
</organism>
<keyword evidence="1" id="KW-1015">Disulfide bond</keyword>
<evidence type="ECO:0000313" key="5">
    <source>
        <dbReference type="EMBL" id="KNC26867.1"/>
    </source>
</evidence>
<dbReference type="AlphaFoldDB" id="A0A0L0C3Q1"/>